<dbReference type="InParanoid" id="A0A5F8APF3"/>
<organism evidence="1 2">
    <name type="scientific">Macaca mulatta</name>
    <name type="common">Rhesus macaque</name>
    <dbReference type="NCBI Taxonomy" id="9544"/>
    <lineage>
        <taxon>Eukaryota</taxon>
        <taxon>Metazoa</taxon>
        <taxon>Chordata</taxon>
        <taxon>Craniata</taxon>
        <taxon>Vertebrata</taxon>
        <taxon>Euteleostomi</taxon>
        <taxon>Mammalia</taxon>
        <taxon>Eutheria</taxon>
        <taxon>Euarchontoglires</taxon>
        <taxon>Primates</taxon>
        <taxon>Haplorrhini</taxon>
        <taxon>Catarrhini</taxon>
        <taxon>Cercopithecidae</taxon>
        <taxon>Cercopithecinae</taxon>
        <taxon>Macaca</taxon>
    </lineage>
</organism>
<reference evidence="2" key="1">
    <citation type="journal article" date="2007" name="Science">
        <title>Evolutionary and biomedical insights from the rhesus macaque genome.</title>
        <authorList>
            <person name="Gibbs R.A."/>
            <person name="Rogers J."/>
            <person name="Katze M.G."/>
            <person name="Bumgarner R."/>
            <person name="Weinstock G.M."/>
            <person name="Mardis E.R."/>
            <person name="Remington K.A."/>
            <person name="Strausberg R.L."/>
            <person name="Venter J.C."/>
            <person name="Wilson R.K."/>
            <person name="Batzer M.A."/>
            <person name="Bustamante C.D."/>
            <person name="Eichler E.E."/>
            <person name="Hahn M.W."/>
            <person name="Hardison R.C."/>
            <person name="Makova K.D."/>
            <person name="Miller W."/>
            <person name="Milosavljevic A."/>
            <person name="Palermo R.E."/>
            <person name="Siepel A."/>
            <person name="Sikela J.M."/>
            <person name="Attaway T."/>
            <person name="Bell S."/>
            <person name="Bernard K.E."/>
            <person name="Buhay C.J."/>
            <person name="Chandrabose M.N."/>
            <person name="Dao M."/>
            <person name="Davis C."/>
            <person name="Delehaunty K.D."/>
            <person name="Ding Y."/>
            <person name="Dinh H.H."/>
            <person name="Dugan-Rocha S."/>
            <person name="Fulton L.A."/>
            <person name="Gabisi R.A."/>
            <person name="Garner T.T."/>
            <person name="Godfrey J."/>
            <person name="Hawes A.C."/>
            <person name="Hernandez J."/>
            <person name="Hines S."/>
            <person name="Holder M."/>
            <person name="Hume J."/>
            <person name="Jhangiani S.N."/>
            <person name="Joshi V."/>
            <person name="Khan Z.M."/>
            <person name="Kirkness E.F."/>
            <person name="Cree A."/>
            <person name="Fowler R.G."/>
            <person name="Lee S."/>
            <person name="Lewis L.R."/>
            <person name="Li Z."/>
            <person name="Liu Y.-S."/>
            <person name="Moore S.M."/>
            <person name="Muzny D."/>
            <person name="Nazareth L.V."/>
            <person name="Ngo D.N."/>
            <person name="Okwuonu G.O."/>
            <person name="Pai G."/>
            <person name="Parker D."/>
            <person name="Paul H.A."/>
            <person name="Pfannkoch C."/>
            <person name="Pohl C.S."/>
            <person name="Rogers Y.-H.C."/>
            <person name="Ruiz S.J."/>
            <person name="Sabo A."/>
            <person name="Santibanez J."/>
            <person name="Schneider B.W."/>
            <person name="Smith S.M."/>
            <person name="Sodergren E."/>
            <person name="Svatek A.F."/>
            <person name="Utterback T.R."/>
            <person name="Vattathil S."/>
            <person name="Warren W."/>
            <person name="White C.S."/>
            <person name="Chinwalla A.T."/>
            <person name="Feng Y."/>
            <person name="Halpern A.L."/>
            <person name="Hillier L.W."/>
            <person name="Huang X."/>
            <person name="Minx P."/>
            <person name="Nelson J.O."/>
            <person name="Pepin K.H."/>
            <person name="Qin X."/>
            <person name="Sutton G.G."/>
            <person name="Venter E."/>
            <person name="Walenz B.P."/>
            <person name="Wallis J.W."/>
            <person name="Worley K.C."/>
            <person name="Yang S.-P."/>
            <person name="Jones S.M."/>
            <person name="Marra M.A."/>
            <person name="Rocchi M."/>
            <person name="Schein J.E."/>
            <person name="Baertsch R."/>
            <person name="Clarke L."/>
            <person name="Csuros M."/>
            <person name="Glasscock J."/>
            <person name="Harris R.A."/>
            <person name="Havlak P."/>
            <person name="Jackson A.R."/>
            <person name="Jiang H."/>
            <person name="Liu Y."/>
            <person name="Messina D.N."/>
            <person name="Shen Y."/>
            <person name="Song H.X.-Z."/>
            <person name="Wylie T."/>
            <person name="Zhang L."/>
            <person name="Birney E."/>
            <person name="Han K."/>
            <person name="Konkel M.K."/>
            <person name="Lee J."/>
            <person name="Smit A.F.A."/>
            <person name="Ullmer B."/>
            <person name="Wang H."/>
            <person name="Xing J."/>
            <person name="Burhans R."/>
            <person name="Cheng Z."/>
            <person name="Karro J.E."/>
            <person name="Ma J."/>
            <person name="Raney B."/>
            <person name="She X."/>
            <person name="Cox M.J."/>
            <person name="Demuth J.P."/>
            <person name="Dumas L.J."/>
            <person name="Han S.-G."/>
            <person name="Hopkins J."/>
            <person name="Karimpour-Fard A."/>
            <person name="Kim Y.H."/>
            <person name="Pollack J.R."/>
            <person name="Vinar T."/>
            <person name="Addo-Quaye C."/>
            <person name="Degenhardt J."/>
            <person name="Denby A."/>
            <person name="Hubisz M.J."/>
            <person name="Indap A."/>
            <person name="Kosiol C."/>
            <person name="Lahn B.T."/>
            <person name="Lawson H.A."/>
            <person name="Marklein A."/>
            <person name="Nielsen R."/>
            <person name="Vallender E.J."/>
            <person name="Clark A.G."/>
            <person name="Ferguson B."/>
            <person name="Hernandez R.D."/>
            <person name="Hirani K."/>
            <person name="Kehrer-Sawatzki H."/>
            <person name="Kolb J."/>
            <person name="Patil S."/>
            <person name="Pu L.-L."/>
            <person name="Ren Y."/>
            <person name="Smith D.G."/>
            <person name="Wheeler D.A."/>
            <person name="Schenck I."/>
            <person name="Ball E.V."/>
            <person name="Chen R."/>
            <person name="Cooper D.N."/>
            <person name="Giardine B."/>
            <person name="Hsu F."/>
            <person name="Kent W.J."/>
            <person name="Lesk A."/>
            <person name="Nelson D.L."/>
            <person name="O'brien W.E."/>
            <person name="Pruefer K."/>
            <person name="Stenson P.D."/>
            <person name="Wallace J.C."/>
            <person name="Ke H."/>
            <person name="Liu X.-M."/>
            <person name="Wang P."/>
            <person name="Xiang A.P."/>
            <person name="Yang F."/>
            <person name="Barber G.P."/>
            <person name="Haussler D."/>
            <person name="Karolchik D."/>
            <person name="Kern A.D."/>
            <person name="Kuhn R.M."/>
            <person name="Smith K.E."/>
            <person name="Zwieg A.S."/>
        </authorList>
    </citation>
    <scope>NUCLEOTIDE SEQUENCE [LARGE SCALE GENOMIC DNA]</scope>
    <source>
        <strain evidence="2">17573</strain>
    </source>
</reference>
<protein>
    <submittedName>
        <fullName evidence="1">Uncharacterized protein</fullName>
    </submittedName>
</protein>
<sequence>MAHCSLDLLSSSHPCTSASRVAGTTGMHHHTWLIFVFFVEMEFCHVAQAGLQLLVLRNSSTSASHSAGIAGISHCAQTEKFSKLENKLIYLFNKHNQLHSLLNYTQYQLTR</sequence>
<proteinExistence type="predicted"/>
<reference evidence="1" key="3">
    <citation type="submission" date="2025-08" db="UniProtKB">
        <authorList>
            <consortium name="Ensembl"/>
        </authorList>
    </citation>
    <scope>IDENTIFICATION</scope>
    <source>
        <strain evidence="1">17573</strain>
    </source>
</reference>
<dbReference type="Ensembl" id="ENSMMUT00000092366.1">
    <property type="protein sequence ID" value="ENSMMUP00000078806.1"/>
    <property type="gene ID" value="ENSMMUG00000055066.1"/>
</dbReference>
<evidence type="ECO:0000313" key="2">
    <source>
        <dbReference type="Proteomes" id="UP000006718"/>
    </source>
</evidence>
<dbReference type="GeneTree" id="ENSGT00940000166143"/>
<dbReference type="VEuPathDB" id="HostDB:ENSMMUG00000055066"/>
<dbReference type="PANTHER" id="PTHR12138">
    <property type="entry name" value="PRIMATE-EXPANDED PROTEIN FAMILY"/>
    <property type="match status" value="1"/>
</dbReference>
<evidence type="ECO:0000313" key="1">
    <source>
        <dbReference type="Ensembl" id="ENSMMUP00000078806.1"/>
    </source>
</evidence>
<dbReference type="AlphaFoldDB" id="A0A5F8APF3"/>
<reference evidence="1" key="2">
    <citation type="submission" date="2019-01" db="EMBL/GenBank/DDBJ databases">
        <authorList>
            <person name="Graves T."/>
            <person name="Eichler E.E."/>
            <person name="Wilson R.K."/>
        </authorList>
    </citation>
    <scope>NUCLEOTIDE SEQUENCE [LARGE SCALE GENOMIC DNA]</scope>
    <source>
        <strain evidence="1">17573</strain>
    </source>
</reference>
<keyword evidence="2" id="KW-1185">Reference proteome</keyword>
<accession>A0A5F8APF3</accession>
<reference evidence="1" key="4">
    <citation type="submission" date="2025-09" db="UniProtKB">
        <authorList>
            <consortium name="Ensembl"/>
        </authorList>
    </citation>
    <scope>IDENTIFICATION</scope>
    <source>
        <strain evidence="1">17573</strain>
    </source>
</reference>
<dbReference type="PANTHER" id="PTHR12138:SF152">
    <property type="entry name" value="C2H2-TYPE DOMAIN-CONTAINING PROTEIN"/>
    <property type="match status" value="1"/>
</dbReference>
<dbReference type="PRINTS" id="PR02045">
    <property type="entry name" value="F138DOMAIN"/>
</dbReference>
<dbReference type="Proteomes" id="UP000006718">
    <property type="component" value="Chromosome 6"/>
</dbReference>
<name>A0A5F8APF3_MACMU</name>